<dbReference type="PANTHER" id="PTHR10846">
    <property type="entry name" value="SODIUM/POTASSIUM/CALCIUM EXCHANGER"/>
    <property type="match status" value="1"/>
</dbReference>
<dbReference type="Gene3D" id="1.20.1420.30">
    <property type="entry name" value="NCX, central ion-binding region"/>
    <property type="match status" value="1"/>
</dbReference>
<name>A0A173TJW7_9FIRM</name>
<dbReference type="GO" id="GO:0005262">
    <property type="term" value="F:calcium channel activity"/>
    <property type="evidence" value="ECO:0007669"/>
    <property type="project" value="TreeGrafter"/>
</dbReference>
<dbReference type="OrthoDB" id="9794225at2"/>
<dbReference type="GeneID" id="60058003"/>
<evidence type="ECO:0000256" key="4">
    <source>
        <dbReference type="ARBA" id="ARBA00023136"/>
    </source>
</evidence>
<comment type="caution">
    <text evidence="5">The sequence shown here is derived from an EMBL/GenBank/DDBJ whole genome shotgun (WGS) entry which is preliminary data.</text>
</comment>
<dbReference type="InterPro" id="IPR004837">
    <property type="entry name" value="NaCa_Exmemb"/>
</dbReference>
<organism evidence="5 6">
    <name type="scientific">Turicibacter sanguinis</name>
    <dbReference type="NCBI Taxonomy" id="154288"/>
    <lineage>
        <taxon>Bacteria</taxon>
        <taxon>Bacillati</taxon>
        <taxon>Bacillota</taxon>
        <taxon>Erysipelotrichia</taxon>
        <taxon>Erysipelotrichales</taxon>
        <taxon>Turicibacteraceae</taxon>
        <taxon>Turicibacter</taxon>
    </lineage>
</organism>
<dbReference type="InterPro" id="IPR044880">
    <property type="entry name" value="NCX_ion-bd_dom_sf"/>
</dbReference>
<proteinExistence type="predicted"/>
<evidence type="ECO:0000256" key="2">
    <source>
        <dbReference type="ARBA" id="ARBA00022692"/>
    </source>
</evidence>
<dbReference type="NCBIfam" id="TIGR00367">
    <property type="entry name" value="calcium/sodium antiporter"/>
    <property type="match status" value="1"/>
</dbReference>
<dbReference type="GO" id="GO:0008273">
    <property type="term" value="F:calcium, potassium:sodium antiporter activity"/>
    <property type="evidence" value="ECO:0007669"/>
    <property type="project" value="TreeGrafter"/>
</dbReference>
<protein>
    <submittedName>
        <fullName evidence="5">Calcium/sodium antiporter</fullName>
    </submittedName>
</protein>
<dbReference type="Proteomes" id="UP000487649">
    <property type="component" value="Unassembled WGS sequence"/>
</dbReference>
<dbReference type="Pfam" id="PF01699">
    <property type="entry name" value="Na_Ca_ex"/>
    <property type="match status" value="2"/>
</dbReference>
<dbReference type="InterPro" id="IPR004481">
    <property type="entry name" value="K/Na/Ca-exchanger"/>
</dbReference>
<evidence type="ECO:0000256" key="3">
    <source>
        <dbReference type="ARBA" id="ARBA00022989"/>
    </source>
</evidence>
<accession>A0A173TJW7</accession>
<dbReference type="EMBL" id="WMQE01000011">
    <property type="protein sequence ID" value="MTK21055.1"/>
    <property type="molecule type" value="Genomic_DNA"/>
</dbReference>
<dbReference type="GO" id="GO:0006874">
    <property type="term" value="P:intracellular calcium ion homeostasis"/>
    <property type="evidence" value="ECO:0007669"/>
    <property type="project" value="TreeGrafter"/>
</dbReference>
<keyword evidence="2" id="KW-0812">Transmembrane</keyword>
<comment type="subcellular location">
    <subcellularLocation>
        <location evidence="1">Membrane</location>
        <topology evidence="1">Multi-pass membrane protein</topology>
    </subcellularLocation>
</comment>
<evidence type="ECO:0000313" key="5">
    <source>
        <dbReference type="EMBL" id="MTK21055.1"/>
    </source>
</evidence>
<evidence type="ECO:0000313" key="6">
    <source>
        <dbReference type="Proteomes" id="UP000487649"/>
    </source>
</evidence>
<evidence type="ECO:0000256" key="1">
    <source>
        <dbReference type="ARBA" id="ARBA00004141"/>
    </source>
</evidence>
<dbReference type="PANTHER" id="PTHR10846:SF8">
    <property type="entry name" value="INNER MEMBRANE PROTEIN YRBG"/>
    <property type="match status" value="1"/>
</dbReference>
<dbReference type="RefSeq" id="WP_006783693.1">
    <property type="nucleotide sequence ID" value="NZ_CABJBH010000010.1"/>
</dbReference>
<keyword evidence="3" id="KW-1133">Transmembrane helix</keyword>
<dbReference type="GO" id="GO:0005886">
    <property type="term" value="C:plasma membrane"/>
    <property type="evidence" value="ECO:0007669"/>
    <property type="project" value="TreeGrafter"/>
</dbReference>
<keyword evidence="4" id="KW-0472">Membrane</keyword>
<sequence>MSYILLVIGFIFLIKGADLFVDGASSIAKTLKIPSLIIGLTIVAFGTSAPEAAVSITGAFAGANDITVGNVVGSNIFNLLVVVGVAAFISPLNVKKSIIAKEFPFALLGAFVLIVLGLDSKYHNYTDNVLTRADGIMLLVLLGIFMYYLIELALTARKEGKDQEDEEEIKSYPLPKSILLSIIGIVGIVIGGDLVVDSASNIALAWGMSQSLVGLTIVAVGTSLPELVTSIVAARKGESDIALGNVIGSNIFNIFFVLGISSFIHEITINSAVFLDMFIMMAASFITYGFAASKRSINKKEGAFLVCLYVAYMIFVIWKG</sequence>
<gene>
    <name evidence="5" type="ORF">GMA92_06445</name>
</gene>
<dbReference type="AlphaFoldDB" id="A0A173TJW7"/>
<reference evidence="5 6" key="1">
    <citation type="journal article" date="2019" name="Nat. Med.">
        <title>A library of human gut bacterial isolates paired with longitudinal multiomics data enables mechanistic microbiome research.</title>
        <authorList>
            <person name="Poyet M."/>
            <person name="Groussin M."/>
            <person name="Gibbons S.M."/>
            <person name="Avila-Pacheco J."/>
            <person name="Jiang X."/>
            <person name="Kearney S.M."/>
            <person name="Perrotta A.R."/>
            <person name="Berdy B."/>
            <person name="Zhao S."/>
            <person name="Lieberman T.D."/>
            <person name="Swanson P.K."/>
            <person name="Smith M."/>
            <person name="Roesemann S."/>
            <person name="Alexander J.E."/>
            <person name="Rich S.A."/>
            <person name="Livny J."/>
            <person name="Vlamakis H."/>
            <person name="Clish C."/>
            <person name="Bullock K."/>
            <person name="Deik A."/>
            <person name="Scott J."/>
            <person name="Pierce K.A."/>
            <person name="Xavier R.J."/>
            <person name="Alm E.J."/>
        </authorList>
    </citation>
    <scope>NUCLEOTIDE SEQUENCE [LARGE SCALE GENOMIC DNA]</scope>
    <source>
        <strain evidence="5 6">BIOML-A198</strain>
    </source>
</reference>